<dbReference type="EMBL" id="BMKW01000009">
    <property type="protein sequence ID" value="GGJ27307.1"/>
    <property type="molecule type" value="Genomic_DNA"/>
</dbReference>
<reference evidence="2" key="2">
    <citation type="submission" date="2020-09" db="EMBL/GenBank/DDBJ databases">
        <authorList>
            <person name="Sun Q."/>
            <person name="Zhou Y."/>
        </authorList>
    </citation>
    <scope>NUCLEOTIDE SEQUENCE</scope>
    <source>
        <strain evidence="2">CGMCC 1.3617</strain>
    </source>
</reference>
<keyword evidence="3" id="KW-1185">Reference proteome</keyword>
<dbReference type="Proteomes" id="UP000661507">
    <property type="component" value="Unassembled WGS sequence"/>
</dbReference>
<keyword evidence="1" id="KW-1133">Transmembrane helix</keyword>
<evidence type="ECO:0000313" key="3">
    <source>
        <dbReference type="Proteomes" id="UP000661507"/>
    </source>
</evidence>
<protein>
    <submittedName>
        <fullName evidence="2">Uncharacterized protein</fullName>
    </submittedName>
</protein>
<proteinExistence type="predicted"/>
<name>A0A917NT60_9PROT</name>
<sequence>MVPDKECSTPILMGAACAKDGRNAGVAKAVERPASAARRVIFLVSVIGLSPSIVLGAGLDSRRRGSAR</sequence>
<accession>A0A917NT60</accession>
<comment type="caution">
    <text evidence="2">The sequence shown here is derived from an EMBL/GenBank/DDBJ whole genome shotgun (WGS) entry which is preliminary data.</text>
</comment>
<organism evidence="2 3">
    <name type="scientific">Neoroseomonas lacus</name>
    <dbReference type="NCBI Taxonomy" id="287609"/>
    <lineage>
        <taxon>Bacteria</taxon>
        <taxon>Pseudomonadati</taxon>
        <taxon>Pseudomonadota</taxon>
        <taxon>Alphaproteobacteria</taxon>
        <taxon>Acetobacterales</taxon>
        <taxon>Acetobacteraceae</taxon>
        <taxon>Neoroseomonas</taxon>
    </lineage>
</organism>
<dbReference type="AlphaFoldDB" id="A0A917NT60"/>
<keyword evidence="1" id="KW-0472">Membrane</keyword>
<gene>
    <name evidence="2" type="ORF">GCM10011320_38260</name>
</gene>
<reference evidence="2" key="1">
    <citation type="journal article" date="2014" name="Int. J. Syst. Evol. Microbiol.">
        <title>Complete genome sequence of Corynebacterium casei LMG S-19264T (=DSM 44701T), isolated from a smear-ripened cheese.</title>
        <authorList>
            <consortium name="US DOE Joint Genome Institute (JGI-PGF)"/>
            <person name="Walter F."/>
            <person name="Albersmeier A."/>
            <person name="Kalinowski J."/>
            <person name="Ruckert C."/>
        </authorList>
    </citation>
    <scope>NUCLEOTIDE SEQUENCE</scope>
    <source>
        <strain evidence="2">CGMCC 1.3617</strain>
    </source>
</reference>
<feature type="transmembrane region" description="Helical" evidence="1">
    <location>
        <begin position="40"/>
        <end position="59"/>
    </location>
</feature>
<keyword evidence="1" id="KW-0812">Transmembrane</keyword>
<evidence type="ECO:0000313" key="2">
    <source>
        <dbReference type="EMBL" id="GGJ27307.1"/>
    </source>
</evidence>
<evidence type="ECO:0000256" key="1">
    <source>
        <dbReference type="SAM" id="Phobius"/>
    </source>
</evidence>
<dbReference type="PROSITE" id="PS51257">
    <property type="entry name" value="PROKAR_LIPOPROTEIN"/>
    <property type="match status" value="1"/>
</dbReference>